<dbReference type="OrthoDB" id="2890550at2759"/>
<evidence type="ECO:0000313" key="2">
    <source>
        <dbReference type="EMBL" id="KAF7364703.1"/>
    </source>
</evidence>
<reference evidence="2" key="1">
    <citation type="submission" date="2020-05" db="EMBL/GenBank/DDBJ databases">
        <title>Mycena genomes resolve the evolution of fungal bioluminescence.</title>
        <authorList>
            <person name="Tsai I.J."/>
        </authorList>
    </citation>
    <scope>NUCLEOTIDE SEQUENCE</scope>
    <source>
        <strain evidence="2">CCC161011</strain>
    </source>
</reference>
<feature type="region of interest" description="Disordered" evidence="1">
    <location>
        <begin position="230"/>
        <end position="259"/>
    </location>
</feature>
<feature type="compositionally biased region" description="Basic and acidic residues" evidence="1">
    <location>
        <begin position="250"/>
        <end position="259"/>
    </location>
</feature>
<accession>A0A8H6YR47</accession>
<comment type="caution">
    <text evidence="2">The sequence shown here is derived from an EMBL/GenBank/DDBJ whole genome shotgun (WGS) entry which is preliminary data.</text>
</comment>
<dbReference type="Proteomes" id="UP000620124">
    <property type="component" value="Unassembled WGS sequence"/>
</dbReference>
<proteinExistence type="predicted"/>
<sequence length="259" mass="29301">MRRQTLDRKPKALGTAKSAFAVNPDFGYLHTQVPDKDAFRYYMNAPAGRETQDELQEFSQDSTAGYAALEGSIMETKLEIQPITVKAEKENLPLTPTVLRAVSRVQSSTKRARVDELEDHAVKLEPDIVEPLPSDKLRISVLEAEVASLRSQILVNQQTTERIIQELQRDWQAMRQDCIDSQVRVRGLRVRMDRVEGHVDEIVVHLPACHGWKSEVGSDFDPDITLAEVEVEDGSQPEWTQSQTWSNESEGEKESCSRV</sequence>
<organism evidence="2 3">
    <name type="scientific">Mycena venus</name>
    <dbReference type="NCBI Taxonomy" id="2733690"/>
    <lineage>
        <taxon>Eukaryota</taxon>
        <taxon>Fungi</taxon>
        <taxon>Dikarya</taxon>
        <taxon>Basidiomycota</taxon>
        <taxon>Agaricomycotina</taxon>
        <taxon>Agaricomycetes</taxon>
        <taxon>Agaricomycetidae</taxon>
        <taxon>Agaricales</taxon>
        <taxon>Marasmiineae</taxon>
        <taxon>Mycenaceae</taxon>
        <taxon>Mycena</taxon>
    </lineage>
</organism>
<evidence type="ECO:0000256" key="1">
    <source>
        <dbReference type="SAM" id="MobiDB-lite"/>
    </source>
</evidence>
<evidence type="ECO:0000313" key="3">
    <source>
        <dbReference type="Proteomes" id="UP000620124"/>
    </source>
</evidence>
<feature type="compositionally biased region" description="Polar residues" evidence="1">
    <location>
        <begin position="237"/>
        <end position="248"/>
    </location>
</feature>
<gene>
    <name evidence="2" type="ORF">MVEN_00340100</name>
</gene>
<name>A0A8H6YR47_9AGAR</name>
<dbReference type="AlphaFoldDB" id="A0A8H6YR47"/>
<dbReference type="EMBL" id="JACAZI010000003">
    <property type="protein sequence ID" value="KAF7364703.1"/>
    <property type="molecule type" value="Genomic_DNA"/>
</dbReference>
<keyword evidence="3" id="KW-1185">Reference proteome</keyword>
<protein>
    <submittedName>
        <fullName evidence="2">Uncharacterized protein</fullName>
    </submittedName>
</protein>